<dbReference type="SUPFAM" id="SSF53474">
    <property type="entry name" value="alpha/beta-Hydrolases"/>
    <property type="match status" value="1"/>
</dbReference>
<proteinExistence type="predicted"/>
<name>A0ABV8AS35_9BACT</name>
<dbReference type="EMBL" id="JBHRZS010000007">
    <property type="protein sequence ID" value="MFC3880477.1"/>
    <property type="molecule type" value="Genomic_DNA"/>
</dbReference>
<feature type="domain" description="AB hydrolase-1" evidence="1">
    <location>
        <begin position="63"/>
        <end position="161"/>
    </location>
</feature>
<evidence type="ECO:0000313" key="3">
    <source>
        <dbReference type="Proteomes" id="UP001595805"/>
    </source>
</evidence>
<dbReference type="InterPro" id="IPR000073">
    <property type="entry name" value="AB_hydrolase_1"/>
</dbReference>
<reference evidence="3" key="1">
    <citation type="journal article" date="2019" name="Int. J. Syst. Evol. Microbiol.">
        <title>The Global Catalogue of Microorganisms (GCM) 10K type strain sequencing project: providing services to taxonomists for standard genome sequencing and annotation.</title>
        <authorList>
            <consortium name="The Broad Institute Genomics Platform"/>
            <consortium name="The Broad Institute Genome Sequencing Center for Infectious Disease"/>
            <person name="Wu L."/>
            <person name="Ma J."/>
        </authorList>
    </citation>
    <scope>NUCLEOTIDE SEQUENCE [LARGE SCALE GENOMIC DNA]</scope>
    <source>
        <strain evidence="3">CCUG 60523</strain>
    </source>
</reference>
<evidence type="ECO:0000313" key="2">
    <source>
        <dbReference type="EMBL" id="MFC3880477.1"/>
    </source>
</evidence>
<keyword evidence="2" id="KW-0378">Hydrolase</keyword>
<dbReference type="PANTHER" id="PTHR43329">
    <property type="entry name" value="EPOXIDE HYDROLASE"/>
    <property type="match status" value="1"/>
</dbReference>
<protein>
    <submittedName>
        <fullName evidence="2">Alpha/beta fold hydrolase</fullName>
    </submittedName>
</protein>
<dbReference type="PROSITE" id="PS51257">
    <property type="entry name" value="PROKAR_LIPOPROTEIN"/>
    <property type="match status" value="1"/>
</dbReference>
<sequence>MSKTRYFSYTKPLATILKMRMYKLLIIPILFLASCKSQEESKDDFISFDGTKIAYSDQGSGEIVLLIHGFIVDGNWNWKESELKKQLIKKGYRVIIPDLRGNGDSDKPQNEDSYRNNAEVKDLIALIDHLGADNYMAVGYSRGSIVLANLLTKDRRITKAVFGGMGIGFTDPNWHRRVEFGNVFSGRTEPNEMTREAVEFAEDLDVNFKIMGYLQDHQPETTIAELNTIKVETLVICGDEDLDNGNPKELQEQLPNSRLSLVHGDHMSTPFSEDFAESVIEFLNEK</sequence>
<gene>
    <name evidence="2" type="ORF">ACFOSV_09835</name>
</gene>
<organism evidence="2 3">
    <name type="scientific">Algoriphagus namhaensis</name>
    <dbReference type="NCBI Taxonomy" id="915353"/>
    <lineage>
        <taxon>Bacteria</taxon>
        <taxon>Pseudomonadati</taxon>
        <taxon>Bacteroidota</taxon>
        <taxon>Cytophagia</taxon>
        <taxon>Cytophagales</taxon>
        <taxon>Cyclobacteriaceae</taxon>
        <taxon>Algoriphagus</taxon>
    </lineage>
</organism>
<dbReference type="RefSeq" id="WP_377905835.1">
    <property type="nucleotide sequence ID" value="NZ_JBHRZS010000007.1"/>
</dbReference>
<dbReference type="Proteomes" id="UP001595805">
    <property type="component" value="Unassembled WGS sequence"/>
</dbReference>
<dbReference type="GO" id="GO:0016787">
    <property type="term" value="F:hydrolase activity"/>
    <property type="evidence" value="ECO:0007669"/>
    <property type="project" value="UniProtKB-KW"/>
</dbReference>
<keyword evidence="3" id="KW-1185">Reference proteome</keyword>
<evidence type="ECO:0000259" key="1">
    <source>
        <dbReference type="Pfam" id="PF00561"/>
    </source>
</evidence>
<dbReference type="Gene3D" id="3.40.50.1820">
    <property type="entry name" value="alpha/beta hydrolase"/>
    <property type="match status" value="1"/>
</dbReference>
<dbReference type="InterPro" id="IPR029058">
    <property type="entry name" value="AB_hydrolase_fold"/>
</dbReference>
<dbReference type="Pfam" id="PF00561">
    <property type="entry name" value="Abhydrolase_1"/>
    <property type="match status" value="1"/>
</dbReference>
<comment type="caution">
    <text evidence="2">The sequence shown here is derived from an EMBL/GenBank/DDBJ whole genome shotgun (WGS) entry which is preliminary data.</text>
</comment>
<accession>A0ABV8AS35</accession>